<organism evidence="2 3">
    <name type="scientific">Desulforhabdus amnigena</name>
    <dbReference type="NCBI Taxonomy" id="40218"/>
    <lineage>
        <taxon>Bacteria</taxon>
        <taxon>Pseudomonadati</taxon>
        <taxon>Thermodesulfobacteriota</taxon>
        <taxon>Syntrophobacteria</taxon>
        <taxon>Syntrophobacterales</taxon>
        <taxon>Syntrophobacteraceae</taxon>
        <taxon>Desulforhabdus</taxon>
    </lineage>
</organism>
<dbReference type="InterPro" id="IPR029052">
    <property type="entry name" value="Metallo-depent_PP-like"/>
</dbReference>
<evidence type="ECO:0000313" key="2">
    <source>
        <dbReference type="EMBL" id="GLI35316.1"/>
    </source>
</evidence>
<dbReference type="PANTHER" id="PTHR31987:SF11">
    <property type="entry name" value="DUF2433 DOMAIN-CONTAINING PROTEIN"/>
    <property type="match status" value="1"/>
</dbReference>
<evidence type="ECO:0000313" key="3">
    <source>
        <dbReference type="Proteomes" id="UP001144372"/>
    </source>
</evidence>
<name>A0A9W6FUU8_9BACT</name>
<accession>A0A9W6FUU8</accession>
<dbReference type="EMBL" id="BSDR01000001">
    <property type="protein sequence ID" value="GLI35316.1"/>
    <property type="molecule type" value="Genomic_DNA"/>
</dbReference>
<dbReference type="Proteomes" id="UP001144372">
    <property type="component" value="Unassembled WGS sequence"/>
</dbReference>
<reference evidence="2" key="1">
    <citation type="submission" date="2022-12" db="EMBL/GenBank/DDBJ databases">
        <title>Reference genome sequencing for broad-spectrum identification of bacterial and archaeal isolates by mass spectrometry.</title>
        <authorList>
            <person name="Sekiguchi Y."/>
            <person name="Tourlousse D.M."/>
        </authorList>
    </citation>
    <scope>NUCLEOTIDE SEQUENCE</scope>
    <source>
        <strain evidence="2">ASRB1</strain>
    </source>
</reference>
<dbReference type="Gene3D" id="3.60.21.10">
    <property type="match status" value="1"/>
</dbReference>
<dbReference type="PANTHER" id="PTHR31987">
    <property type="entry name" value="GLUTAMINASE A-RELATED"/>
    <property type="match status" value="1"/>
</dbReference>
<protein>
    <recommendedName>
        <fullName evidence="1">Calcineurin-like phosphoesterase domain-containing protein</fullName>
    </recommendedName>
</protein>
<gene>
    <name evidence="2" type="ORF">DAMNIGENAA_27490</name>
</gene>
<proteinExistence type="predicted"/>
<evidence type="ECO:0000259" key="1">
    <source>
        <dbReference type="Pfam" id="PF00149"/>
    </source>
</evidence>
<dbReference type="InterPro" id="IPR004843">
    <property type="entry name" value="Calcineurin-like_PHP"/>
</dbReference>
<dbReference type="GO" id="GO:0016787">
    <property type="term" value="F:hydrolase activity"/>
    <property type="evidence" value="ECO:0007669"/>
    <property type="project" value="InterPro"/>
</dbReference>
<dbReference type="SUPFAM" id="SSF56300">
    <property type="entry name" value="Metallo-dependent phosphatases"/>
    <property type="match status" value="1"/>
</dbReference>
<dbReference type="AlphaFoldDB" id="A0A9W6FUU8"/>
<sequence length="328" mass="36708">MRFLLISDTHGRLGVIDELTDRVRADAVIHAGDFGFFDEGSFERLSDRELRLHVAHSDLPRTERDRILALSRKDMIRTAREHRLLGAFQFFLEGIESFHVPVYAVWGNHEDKEVVERLFHGDVAVTNLHILHHRRGYRVGPAFISGLGGNVLPGSKMMQRPIAGGGGKIWSALSQFSDLIQTVERDAAPAMVRIFVSHVSPGKEPFVELIGARTRADFTVSGHMGAPASMVWNAFAVSTVEEAEKRLRDGFDAVRESCLDTAKTDASWVAETLEFIGRVPEDTIDLGRGVKAPRWYRRMTHINLPDAHVGYAVLDIDETGSKLQTFLR</sequence>
<keyword evidence="3" id="KW-1185">Reference proteome</keyword>
<comment type="caution">
    <text evidence="2">The sequence shown here is derived from an EMBL/GenBank/DDBJ whole genome shotgun (WGS) entry which is preliminary data.</text>
</comment>
<feature type="domain" description="Calcineurin-like phosphoesterase" evidence="1">
    <location>
        <begin position="1"/>
        <end position="119"/>
    </location>
</feature>
<dbReference type="InterPro" id="IPR052743">
    <property type="entry name" value="Glutaminase_GtaA"/>
</dbReference>
<dbReference type="RefSeq" id="WP_281794996.1">
    <property type="nucleotide sequence ID" value="NZ_BSDR01000001.1"/>
</dbReference>
<dbReference type="Pfam" id="PF00149">
    <property type="entry name" value="Metallophos"/>
    <property type="match status" value="1"/>
</dbReference>